<dbReference type="Proteomes" id="UP000599312">
    <property type="component" value="Unassembled WGS sequence"/>
</dbReference>
<proteinExistence type="predicted"/>
<dbReference type="AlphaFoldDB" id="A0A931FTG9"/>
<organism evidence="1 2">
    <name type="scientific">Microvirga alba</name>
    <dbReference type="NCBI Taxonomy" id="2791025"/>
    <lineage>
        <taxon>Bacteria</taxon>
        <taxon>Pseudomonadati</taxon>
        <taxon>Pseudomonadota</taxon>
        <taxon>Alphaproteobacteria</taxon>
        <taxon>Hyphomicrobiales</taxon>
        <taxon>Methylobacteriaceae</taxon>
        <taxon>Microvirga</taxon>
    </lineage>
</organism>
<dbReference type="EMBL" id="JADQDO010000007">
    <property type="protein sequence ID" value="MBF9234681.1"/>
    <property type="molecule type" value="Genomic_DNA"/>
</dbReference>
<comment type="caution">
    <text evidence="1">The sequence shown here is derived from an EMBL/GenBank/DDBJ whole genome shotgun (WGS) entry which is preliminary data.</text>
</comment>
<protein>
    <submittedName>
        <fullName evidence="1">Uncharacterized protein</fullName>
    </submittedName>
</protein>
<evidence type="ECO:0000313" key="1">
    <source>
        <dbReference type="EMBL" id="MBF9234681.1"/>
    </source>
</evidence>
<gene>
    <name evidence="1" type="ORF">I2H38_15000</name>
</gene>
<evidence type="ECO:0000313" key="2">
    <source>
        <dbReference type="Proteomes" id="UP000599312"/>
    </source>
</evidence>
<name>A0A931FTG9_9HYPH</name>
<keyword evidence="2" id="KW-1185">Reference proteome</keyword>
<dbReference type="RefSeq" id="WP_196272663.1">
    <property type="nucleotide sequence ID" value="NZ_JADQDO010000007.1"/>
</dbReference>
<sequence>MKVQIRPRGPSSVKLKFTLGLPGPITEFRVNPTTFVIESRPAGSSTWAAVPGGSLDSIIGPYRTDAQAAASDASTSATNAAASDAAALVSRDRAAEWSDKSYNVEVTPGRYSAYHWASVSYNNSVQAGVHKDAAAASAGNAATSESNVASGVTIATTQAGIATAAATQATAWATALGLQVLDFSQPSDPSSVNDWSL</sequence>
<reference evidence="1" key="1">
    <citation type="submission" date="2020-11" db="EMBL/GenBank/DDBJ databases">
        <authorList>
            <person name="Kim M.K."/>
        </authorList>
    </citation>
    <scope>NUCLEOTIDE SEQUENCE</scope>
    <source>
        <strain evidence="1">BT350</strain>
    </source>
</reference>
<accession>A0A931FTG9</accession>